<proteinExistence type="predicted"/>
<dbReference type="EMBL" id="WTPW01002247">
    <property type="protein sequence ID" value="KAF0389848.1"/>
    <property type="molecule type" value="Genomic_DNA"/>
</dbReference>
<dbReference type="Proteomes" id="UP000439903">
    <property type="component" value="Unassembled WGS sequence"/>
</dbReference>
<evidence type="ECO:0000313" key="1">
    <source>
        <dbReference type="EMBL" id="KAF0389848.1"/>
    </source>
</evidence>
<evidence type="ECO:0000313" key="2">
    <source>
        <dbReference type="Proteomes" id="UP000439903"/>
    </source>
</evidence>
<protein>
    <submittedName>
        <fullName evidence="1">Uncharacterized protein</fullName>
    </submittedName>
</protein>
<gene>
    <name evidence="1" type="ORF">F8M41_010871</name>
</gene>
<comment type="caution">
    <text evidence="1">The sequence shown here is derived from an EMBL/GenBank/DDBJ whole genome shotgun (WGS) entry which is preliminary data.</text>
</comment>
<sequence>MVTTKSTSLSTLEFISHCCNVSKKNQFGIRYHLKLKCVYRIPVISVPIQDTRGLIGEIDILETLKSISLEVIHKGRRRGVKLIIESDLVRTLRGVQNSPYRLKGTEELHNKLGGECVKIGKRIIVGNKFFPAMPIYPKLFRKDMAS</sequence>
<dbReference type="AlphaFoldDB" id="A0A8H4A2W7"/>
<keyword evidence="2" id="KW-1185">Reference proteome</keyword>
<organism evidence="1 2">
    <name type="scientific">Gigaspora margarita</name>
    <dbReference type="NCBI Taxonomy" id="4874"/>
    <lineage>
        <taxon>Eukaryota</taxon>
        <taxon>Fungi</taxon>
        <taxon>Fungi incertae sedis</taxon>
        <taxon>Mucoromycota</taxon>
        <taxon>Glomeromycotina</taxon>
        <taxon>Glomeromycetes</taxon>
        <taxon>Diversisporales</taxon>
        <taxon>Gigasporaceae</taxon>
        <taxon>Gigaspora</taxon>
    </lineage>
</organism>
<reference evidence="1 2" key="1">
    <citation type="journal article" date="2019" name="Environ. Microbiol.">
        <title>At the nexus of three kingdoms: the genome of the mycorrhizal fungus Gigaspora margarita provides insights into plant, endobacterial and fungal interactions.</title>
        <authorList>
            <person name="Venice F."/>
            <person name="Ghignone S."/>
            <person name="Salvioli di Fossalunga A."/>
            <person name="Amselem J."/>
            <person name="Novero M."/>
            <person name="Xianan X."/>
            <person name="Sedzielewska Toro K."/>
            <person name="Morin E."/>
            <person name="Lipzen A."/>
            <person name="Grigoriev I.V."/>
            <person name="Henrissat B."/>
            <person name="Martin F.M."/>
            <person name="Bonfante P."/>
        </authorList>
    </citation>
    <scope>NUCLEOTIDE SEQUENCE [LARGE SCALE GENOMIC DNA]</scope>
    <source>
        <strain evidence="1 2">BEG34</strain>
    </source>
</reference>
<accession>A0A8H4A2W7</accession>
<name>A0A8H4A2W7_GIGMA</name>